<dbReference type="Proteomes" id="UP000186026">
    <property type="component" value="Unassembled WGS sequence"/>
</dbReference>
<proteinExistence type="predicted"/>
<name>A0A1N7N3F1_9BACT</name>
<dbReference type="EMBL" id="FTOP01000008">
    <property type="protein sequence ID" value="SIS92943.1"/>
    <property type="molecule type" value="Genomic_DNA"/>
</dbReference>
<protein>
    <submittedName>
        <fullName evidence="1">Uncharacterized protein</fullName>
    </submittedName>
</protein>
<gene>
    <name evidence="1" type="ORF">SAMN05421761_108130</name>
</gene>
<accession>A0A1N7N3F1</accession>
<dbReference type="RefSeq" id="WP_175606665.1">
    <property type="nucleotide sequence ID" value="NZ_FTOP01000008.1"/>
</dbReference>
<organism evidence="1 2">
    <name type="scientific">Belliella pelovolcani</name>
    <dbReference type="NCBI Taxonomy" id="529505"/>
    <lineage>
        <taxon>Bacteria</taxon>
        <taxon>Pseudomonadati</taxon>
        <taxon>Bacteroidota</taxon>
        <taxon>Cytophagia</taxon>
        <taxon>Cytophagales</taxon>
        <taxon>Cyclobacteriaceae</taxon>
        <taxon>Belliella</taxon>
    </lineage>
</organism>
<dbReference type="AlphaFoldDB" id="A0A1N7N3F1"/>
<evidence type="ECO:0000313" key="1">
    <source>
        <dbReference type="EMBL" id="SIS92943.1"/>
    </source>
</evidence>
<reference evidence="2" key="1">
    <citation type="submission" date="2017-01" db="EMBL/GenBank/DDBJ databases">
        <authorList>
            <person name="Varghese N."/>
            <person name="Submissions S."/>
        </authorList>
    </citation>
    <scope>NUCLEOTIDE SEQUENCE [LARGE SCALE GENOMIC DNA]</scope>
    <source>
        <strain evidence="2">DSM 46698</strain>
    </source>
</reference>
<evidence type="ECO:0000313" key="2">
    <source>
        <dbReference type="Proteomes" id="UP000186026"/>
    </source>
</evidence>
<keyword evidence="2" id="KW-1185">Reference proteome</keyword>
<sequence length="50" mass="5380">MLLHSNAITCPSCNLELEVDREKSEGALAALSKLQSGLHEAATIRQNSKT</sequence>